<dbReference type="Proteomes" id="UP001595748">
    <property type="component" value="Unassembled WGS sequence"/>
</dbReference>
<organism evidence="1 2">
    <name type="scientific">Deinococcus antarcticus</name>
    <dbReference type="NCBI Taxonomy" id="1298767"/>
    <lineage>
        <taxon>Bacteria</taxon>
        <taxon>Thermotogati</taxon>
        <taxon>Deinococcota</taxon>
        <taxon>Deinococci</taxon>
        <taxon>Deinococcales</taxon>
        <taxon>Deinococcaceae</taxon>
        <taxon>Deinococcus</taxon>
    </lineage>
</organism>
<name>A0ABV8A6I8_9DEIO</name>
<comment type="caution">
    <text evidence="1">The sequence shown here is derived from an EMBL/GenBank/DDBJ whole genome shotgun (WGS) entry which is preliminary data.</text>
</comment>
<gene>
    <name evidence="1" type="ORF">ACFOPQ_03215</name>
</gene>
<proteinExistence type="predicted"/>
<evidence type="ECO:0000313" key="1">
    <source>
        <dbReference type="EMBL" id="MFC3859772.1"/>
    </source>
</evidence>
<accession>A0ABV8A6I8</accession>
<evidence type="ECO:0000313" key="2">
    <source>
        <dbReference type="Proteomes" id="UP001595748"/>
    </source>
</evidence>
<protein>
    <submittedName>
        <fullName evidence="1">Uncharacterized protein</fullName>
    </submittedName>
</protein>
<sequence length="278" mass="30277">MTPAQRFPFPSLTGGLLLLLALGGLLSLVTRPPVNAVTPGTRATLQCTGPQRFQFITTTPENALQLNLRPLGATWRDLGTLQLLNCTNRPVVIHLSGHPASHWGALLQVRINDHTEQMLEITGKQSLTLPVTKNDTIQLTLLNYVRQAQKNYLAIEPLFGPWCKAHPPLREGAAWLQSSGKYGDITGEGQLKFTACTDGKATFKLTRMGNVSGQSGGAGTIRLVLRRNGRDIVNDELTGSRTIPVPLKQGDEVTIRAPGATNQMTAERYLELLGIETR</sequence>
<keyword evidence="2" id="KW-1185">Reference proteome</keyword>
<dbReference type="EMBL" id="JBHRZF010000028">
    <property type="protein sequence ID" value="MFC3859772.1"/>
    <property type="molecule type" value="Genomic_DNA"/>
</dbReference>
<reference evidence="2" key="1">
    <citation type="journal article" date="2019" name="Int. J. Syst. Evol. Microbiol.">
        <title>The Global Catalogue of Microorganisms (GCM) 10K type strain sequencing project: providing services to taxonomists for standard genome sequencing and annotation.</title>
        <authorList>
            <consortium name="The Broad Institute Genomics Platform"/>
            <consortium name="The Broad Institute Genome Sequencing Center for Infectious Disease"/>
            <person name="Wu L."/>
            <person name="Ma J."/>
        </authorList>
    </citation>
    <scope>NUCLEOTIDE SEQUENCE [LARGE SCALE GENOMIC DNA]</scope>
    <source>
        <strain evidence="2">CCTCC AB 2013263</strain>
    </source>
</reference>
<dbReference type="RefSeq" id="WP_380075933.1">
    <property type="nucleotide sequence ID" value="NZ_JBHRZF010000028.1"/>
</dbReference>